<organism evidence="1 2">
    <name type="scientific">Siminovitchia fortis</name>
    <dbReference type="NCBI Taxonomy" id="254758"/>
    <lineage>
        <taxon>Bacteria</taxon>
        <taxon>Bacillati</taxon>
        <taxon>Bacillota</taxon>
        <taxon>Bacilli</taxon>
        <taxon>Bacillales</taxon>
        <taxon>Bacillaceae</taxon>
        <taxon>Siminovitchia</taxon>
    </lineage>
</organism>
<dbReference type="GeneID" id="56391138"/>
<keyword evidence="2" id="KW-1185">Reference proteome</keyword>
<proteinExistence type="predicted"/>
<evidence type="ECO:0000313" key="2">
    <source>
        <dbReference type="Proteomes" id="UP000273811"/>
    </source>
</evidence>
<protein>
    <recommendedName>
        <fullName evidence="3">WYL domain-containing protein</fullName>
    </recommendedName>
</protein>
<evidence type="ECO:0000313" key="1">
    <source>
        <dbReference type="EMBL" id="RWR11183.1"/>
    </source>
</evidence>
<name>A0A443IU08_9BACI</name>
<evidence type="ECO:0008006" key="3">
    <source>
        <dbReference type="Google" id="ProtNLM"/>
    </source>
</evidence>
<dbReference type="Proteomes" id="UP000273811">
    <property type="component" value="Unassembled WGS sequence"/>
</dbReference>
<gene>
    <name evidence="1" type="ORF">D4N35_008625</name>
</gene>
<dbReference type="OrthoDB" id="2112405at2"/>
<accession>A0A443IU08</accession>
<dbReference type="EMBL" id="QYTU02000016">
    <property type="protein sequence ID" value="RWR11183.1"/>
    <property type="molecule type" value="Genomic_DNA"/>
</dbReference>
<sequence length="74" mass="8458">MKQVFERAAMSKGNVEIIYMSSNRQFTKRIIKVLSISNTVIQAYCYQKHSFRTFKIENVLSASPVPSIKSGSLR</sequence>
<reference evidence="1" key="1">
    <citation type="submission" date="2018-12" db="EMBL/GenBank/DDBJ databases">
        <authorList>
            <person name="Sun L."/>
            <person name="Chen Z."/>
        </authorList>
    </citation>
    <scope>NUCLEOTIDE SEQUENCE [LARGE SCALE GENOMIC DNA]</scope>
    <source>
        <strain evidence="1">DSM 16012</strain>
    </source>
</reference>
<dbReference type="AlphaFoldDB" id="A0A443IU08"/>
<comment type="caution">
    <text evidence="1">The sequence shown here is derived from an EMBL/GenBank/DDBJ whole genome shotgun (WGS) entry which is preliminary data.</text>
</comment>
<dbReference type="RefSeq" id="WP_120072508.1">
    <property type="nucleotide sequence ID" value="NZ_CP126113.1"/>
</dbReference>